<accession>A0ABU8BUP5</accession>
<name>A0ABU8BUP5_9RHOB</name>
<comment type="caution">
    <text evidence="4">The sequence shown here is derived from an EMBL/GenBank/DDBJ whole genome shotgun (WGS) entry which is preliminary data.</text>
</comment>
<comment type="pathway">
    <text evidence="1">Cofactor biosynthesis; pyrroloquinoline quinone biosynthesis.</text>
</comment>
<comment type="subunit">
    <text evidence="2">Monomer. Interacts with PqqE.</text>
</comment>
<reference evidence="4" key="1">
    <citation type="submission" date="2024-02" db="EMBL/GenBank/DDBJ databases">
        <title>Genome sequences of strain Gemmobacter sp. JM10B15.</title>
        <authorList>
            <person name="Zhang M."/>
        </authorList>
    </citation>
    <scope>NUCLEOTIDE SEQUENCE</scope>
    <source>
        <strain evidence="4">JM10B15</strain>
    </source>
</reference>
<dbReference type="InterPro" id="IPR022479">
    <property type="entry name" value="PqqD_bac"/>
</dbReference>
<sequence>MTGDLRPVLPRGTRLHQDRVRGSMVLLAPERALILDEVGAAILAEVDGVAPISLIAARLAGRYQAPVDEIAADCREFLLGLASDRLVDLHAA</sequence>
<dbReference type="Gene3D" id="1.10.10.1150">
    <property type="entry name" value="Coenzyme PQQ synthesis protein D (PqqD)"/>
    <property type="match status" value="1"/>
</dbReference>
<evidence type="ECO:0000256" key="2">
    <source>
        <dbReference type="ARBA" id="ARBA00011741"/>
    </source>
</evidence>
<dbReference type="Proteomes" id="UP001431963">
    <property type="component" value="Unassembled WGS sequence"/>
</dbReference>
<dbReference type="EMBL" id="JBALHR010000003">
    <property type="protein sequence ID" value="MEH7827980.1"/>
    <property type="molecule type" value="Genomic_DNA"/>
</dbReference>
<evidence type="ECO:0000313" key="5">
    <source>
        <dbReference type="Proteomes" id="UP001431963"/>
    </source>
</evidence>
<dbReference type="InterPro" id="IPR008792">
    <property type="entry name" value="PQQD"/>
</dbReference>
<evidence type="ECO:0000313" key="4">
    <source>
        <dbReference type="EMBL" id="MEH7827980.1"/>
    </source>
</evidence>
<evidence type="ECO:0000256" key="1">
    <source>
        <dbReference type="ARBA" id="ARBA00004886"/>
    </source>
</evidence>
<keyword evidence="5" id="KW-1185">Reference proteome</keyword>
<dbReference type="Pfam" id="PF05402">
    <property type="entry name" value="PqqD"/>
    <property type="match status" value="1"/>
</dbReference>
<keyword evidence="3" id="KW-0884">PQQ biosynthesis</keyword>
<organism evidence="4 5">
    <name type="scientific">Gemmobacter denitrificans</name>
    <dbReference type="NCBI Taxonomy" id="3123040"/>
    <lineage>
        <taxon>Bacteria</taxon>
        <taxon>Pseudomonadati</taxon>
        <taxon>Pseudomonadota</taxon>
        <taxon>Alphaproteobacteria</taxon>
        <taxon>Rhodobacterales</taxon>
        <taxon>Paracoccaceae</taxon>
        <taxon>Gemmobacter</taxon>
    </lineage>
</organism>
<protein>
    <submittedName>
        <fullName evidence="4">Pyrroloquinoline quinone biosynthesis peptide chaperone PqqD</fullName>
    </submittedName>
</protein>
<dbReference type="NCBIfam" id="TIGR03859">
    <property type="entry name" value="PQQ_PqqD"/>
    <property type="match status" value="1"/>
</dbReference>
<proteinExistence type="predicted"/>
<dbReference type="RefSeq" id="WP_335421458.1">
    <property type="nucleotide sequence ID" value="NZ_JBALHR010000003.1"/>
</dbReference>
<gene>
    <name evidence="4" type="primary">pqqD</name>
    <name evidence="4" type="ORF">V6590_07455</name>
</gene>
<dbReference type="InterPro" id="IPR041881">
    <property type="entry name" value="PqqD_sf"/>
</dbReference>
<evidence type="ECO:0000256" key="3">
    <source>
        <dbReference type="ARBA" id="ARBA00022905"/>
    </source>
</evidence>